<feature type="transmembrane region" description="Helical" evidence="2">
    <location>
        <begin position="116"/>
        <end position="135"/>
    </location>
</feature>
<organism evidence="3 4">
    <name type="scientific">Rhynchophorus ferrugineus</name>
    <name type="common">Red palm weevil</name>
    <name type="synonym">Curculio ferrugineus</name>
    <dbReference type="NCBI Taxonomy" id="354439"/>
    <lineage>
        <taxon>Eukaryota</taxon>
        <taxon>Metazoa</taxon>
        <taxon>Ecdysozoa</taxon>
        <taxon>Arthropoda</taxon>
        <taxon>Hexapoda</taxon>
        <taxon>Insecta</taxon>
        <taxon>Pterygota</taxon>
        <taxon>Neoptera</taxon>
        <taxon>Endopterygota</taxon>
        <taxon>Coleoptera</taxon>
        <taxon>Polyphaga</taxon>
        <taxon>Cucujiformia</taxon>
        <taxon>Curculionidae</taxon>
        <taxon>Dryophthorinae</taxon>
        <taxon>Rhynchophorus</taxon>
    </lineage>
</organism>
<sequence length="191" mass="22453">MSLNPEATSTPNVVPRIGRRKGIRDLDGGCNSTQSPIAPDTDQHNYCESRPYELNTSPKSVRREIILNRSKSFDDLRTEIENHNETDDEEDNKKIKDNEKYDNQDKHFNLEYIKKFKTCVIYTCVTVIFVFLAFLRHSTVVNHHSVEVENKPKEVVNICNSQKELFQTQDQDFCLNIEYMIRREKWLLIKL</sequence>
<keyword evidence="2" id="KW-0812">Transmembrane</keyword>
<accession>A0A834IXP5</accession>
<dbReference type="AlphaFoldDB" id="A0A834IXP5"/>
<feature type="region of interest" description="Disordered" evidence="1">
    <location>
        <begin position="78"/>
        <end position="98"/>
    </location>
</feature>
<proteinExistence type="predicted"/>
<keyword evidence="4" id="KW-1185">Reference proteome</keyword>
<comment type="caution">
    <text evidence="3">The sequence shown here is derived from an EMBL/GenBank/DDBJ whole genome shotgun (WGS) entry which is preliminary data.</text>
</comment>
<feature type="compositionally biased region" description="Polar residues" evidence="1">
    <location>
        <begin position="1"/>
        <end position="12"/>
    </location>
</feature>
<evidence type="ECO:0000256" key="1">
    <source>
        <dbReference type="SAM" id="MobiDB-lite"/>
    </source>
</evidence>
<keyword evidence="2" id="KW-0472">Membrane</keyword>
<reference evidence="3" key="1">
    <citation type="submission" date="2020-08" db="EMBL/GenBank/DDBJ databases">
        <title>Genome sequencing and assembly of the red palm weevil Rhynchophorus ferrugineus.</title>
        <authorList>
            <person name="Dias G.B."/>
            <person name="Bergman C.M."/>
            <person name="Manee M."/>
        </authorList>
    </citation>
    <scope>NUCLEOTIDE SEQUENCE</scope>
    <source>
        <strain evidence="3">AA-2017</strain>
        <tissue evidence="3">Whole larva</tissue>
    </source>
</reference>
<feature type="region of interest" description="Disordered" evidence="1">
    <location>
        <begin position="1"/>
        <end position="44"/>
    </location>
</feature>
<protein>
    <submittedName>
        <fullName evidence="3">Uncharacterized protein</fullName>
    </submittedName>
</protein>
<name>A0A834IXP5_RHYFE</name>
<evidence type="ECO:0000256" key="2">
    <source>
        <dbReference type="SAM" id="Phobius"/>
    </source>
</evidence>
<dbReference type="Proteomes" id="UP000625711">
    <property type="component" value="Unassembled WGS sequence"/>
</dbReference>
<gene>
    <name evidence="3" type="ORF">GWI33_001682</name>
</gene>
<keyword evidence="2" id="KW-1133">Transmembrane helix</keyword>
<evidence type="ECO:0000313" key="4">
    <source>
        <dbReference type="Proteomes" id="UP000625711"/>
    </source>
</evidence>
<dbReference type="EMBL" id="JAACXV010000014">
    <property type="protein sequence ID" value="KAF7287317.1"/>
    <property type="molecule type" value="Genomic_DNA"/>
</dbReference>
<evidence type="ECO:0000313" key="3">
    <source>
        <dbReference type="EMBL" id="KAF7287317.1"/>
    </source>
</evidence>